<feature type="compositionally biased region" description="Low complexity" evidence="1">
    <location>
        <begin position="38"/>
        <end position="55"/>
    </location>
</feature>
<feature type="region of interest" description="Disordered" evidence="1">
    <location>
        <begin position="1"/>
        <end position="77"/>
    </location>
</feature>
<sequence>MDAGGEEAKQERHLVARAGPQALPPLPSRRRRRPRRPWSPSAPTSSTPSNPPSLSIYPSAGSPPARRGRVAGRRTTRARIDEEVRKLDGKIADAEENLGGIEVREAHLAESLYFISVRQKVNCMHAWRLYEVHDNASGSISCCHSYS</sequence>
<protein>
    <submittedName>
        <fullName evidence="2">cDNA clone:J013132L02, full insert sequence</fullName>
    </submittedName>
</protein>
<dbReference type="AlphaFoldDB" id="B7EED2"/>
<feature type="compositionally biased region" description="Basic and acidic residues" evidence="1">
    <location>
        <begin position="1"/>
        <end position="14"/>
    </location>
</feature>
<reference evidence="2" key="1">
    <citation type="journal article" date="2003" name="Science">
        <title>Collection, Mapping, and Annotation of Over 28,000 cDNA Clones from japonica Rice.</title>
        <authorList>
            <person name="Kikuchi S."/>
            <person name="Satoh K."/>
            <person name="Nagata T."/>
            <person name="Kawagashira N."/>
            <person name="Doi K."/>
            <person name="Kishimoto N."/>
            <person name="Yazaki J."/>
            <person name="Ishikawa M."/>
            <person name="Yamada H."/>
            <person name="Ooka H."/>
            <person name="Hotta I."/>
            <person name="Kojima K."/>
            <person name="Namiki T."/>
            <person name="Ohneda E."/>
            <person name="Yahagi W."/>
            <person name="Suzuki K."/>
            <person name="Li C."/>
            <person name="Ohtsuki K."/>
            <person name="Shishiki T."/>
            <person name="Otomo Y."/>
            <person name="Murakami K."/>
            <person name="Iida Y."/>
            <person name="Sugano S."/>
            <person name="Fujimura T."/>
            <person name="Suzuki Y."/>
            <person name="Tsunoda Y."/>
            <person name="Kurosaki T."/>
            <person name="Kodama T."/>
            <person name="Masuda H."/>
            <person name="Kobayashi M."/>
            <person name="Xie Q."/>
            <person name="Lu M."/>
            <person name="Narikawa R."/>
            <person name="Sugiyama A."/>
            <person name="Mizuno K."/>
            <person name="Yokomizo S."/>
            <person name="Niikura J."/>
            <person name="Ikeda R."/>
            <person name="Ishibiki J."/>
            <person name="Kawamata M."/>
            <person name="Yoshimura A."/>
            <person name="Miura J."/>
            <person name="Kusumegi T."/>
            <person name="Oka M."/>
            <person name="Ryu R."/>
            <person name="Ueda M."/>
            <person name="Matsubara K."/>
            <person name="Kawai J."/>
            <person name="Carninci P."/>
            <person name="Adachi J."/>
            <person name="Aizawa K."/>
            <person name="Arakawa T."/>
            <person name="Fukuda S."/>
            <person name="Hara A."/>
            <person name="Hashidume W."/>
            <person name="Hayatsu N."/>
            <person name="Imotani K."/>
            <person name="Ishii Y."/>
            <person name="Itoh M."/>
            <person name="Kagawa I."/>
            <person name="Kondo S."/>
            <person name="Konno H."/>
            <person name="Miyazaki A."/>
            <person name="Osato N."/>
            <person name="Ota Y."/>
            <person name="Saito R."/>
            <person name="Sasaki D."/>
            <person name="Sato K."/>
            <person name="Shibata K."/>
            <person name="Shinagawa A."/>
            <person name="Shiraki T."/>
            <person name="Yoshino M."/>
            <person name="Hayashizaki Y."/>
        </authorList>
    </citation>
    <scope>NUCLEOTIDE SEQUENCE</scope>
</reference>
<proteinExistence type="evidence at transcript level"/>
<evidence type="ECO:0000313" key="2">
    <source>
        <dbReference type="EMBL" id="BAG90729.1"/>
    </source>
</evidence>
<dbReference type="EMBL" id="AK068044">
    <property type="protein sequence ID" value="BAG90729.1"/>
    <property type="molecule type" value="mRNA"/>
</dbReference>
<feature type="compositionally biased region" description="Basic residues" evidence="1">
    <location>
        <begin position="66"/>
        <end position="77"/>
    </location>
</feature>
<name>B7EED2_ORYSJ</name>
<organism evidence="2">
    <name type="scientific">Oryza sativa subsp. japonica</name>
    <name type="common">Rice</name>
    <dbReference type="NCBI Taxonomy" id="39947"/>
    <lineage>
        <taxon>Eukaryota</taxon>
        <taxon>Viridiplantae</taxon>
        <taxon>Streptophyta</taxon>
        <taxon>Embryophyta</taxon>
        <taxon>Tracheophyta</taxon>
        <taxon>Spermatophyta</taxon>
        <taxon>Magnoliopsida</taxon>
        <taxon>Liliopsida</taxon>
        <taxon>Poales</taxon>
        <taxon>Poaceae</taxon>
        <taxon>BOP clade</taxon>
        <taxon>Oryzoideae</taxon>
        <taxon>Oryzeae</taxon>
        <taxon>Oryzinae</taxon>
        <taxon>Oryza</taxon>
        <taxon>Oryza sativa</taxon>
    </lineage>
</organism>
<accession>B7EED2</accession>
<evidence type="ECO:0000256" key="1">
    <source>
        <dbReference type="SAM" id="MobiDB-lite"/>
    </source>
</evidence>